<reference evidence="2 3" key="1">
    <citation type="submission" date="2024-05" db="EMBL/GenBank/DDBJ databases">
        <title>A draft genome resource for the thread blight pathogen Marasmius tenuissimus strain MS-2.</title>
        <authorList>
            <person name="Yulfo-Soto G.E."/>
            <person name="Baruah I.K."/>
            <person name="Amoako-Attah I."/>
            <person name="Bukari Y."/>
            <person name="Meinhardt L.W."/>
            <person name="Bailey B.A."/>
            <person name="Cohen S.P."/>
        </authorList>
    </citation>
    <scope>NUCLEOTIDE SEQUENCE [LARGE SCALE GENOMIC DNA]</scope>
    <source>
        <strain evidence="2 3">MS-2</strain>
    </source>
</reference>
<protein>
    <submittedName>
        <fullName evidence="2">Uncharacterized protein</fullName>
    </submittedName>
</protein>
<proteinExistence type="predicted"/>
<accession>A0ABR2Z9K3</accession>
<dbReference type="Proteomes" id="UP001437256">
    <property type="component" value="Unassembled WGS sequence"/>
</dbReference>
<evidence type="ECO:0000256" key="1">
    <source>
        <dbReference type="SAM" id="MobiDB-lite"/>
    </source>
</evidence>
<feature type="region of interest" description="Disordered" evidence="1">
    <location>
        <begin position="45"/>
        <end position="70"/>
    </location>
</feature>
<name>A0ABR2Z9K3_9AGAR</name>
<keyword evidence="3" id="KW-1185">Reference proteome</keyword>
<evidence type="ECO:0000313" key="2">
    <source>
        <dbReference type="EMBL" id="KAL0057584.1"/>
    </source>
</evidence>
<organism evidence="2 3">
    <name type="scientific">Marasmius tenuissimus</name>
    <dbReference type="NCBI Taxonomy" id="585030"/>
    <lineage>
        <taxon>Eukaryota</taxon>
        <taxon>Fungi</taxon>
        <taxon>Dikarya</taxon>
        <taxon>Basidiomycota</taxon>
        <taxon>Agaricomycotina</taxon>
        <taxon>Agaricomycetes</taxon>
        <taxon>Agaricomycetidae</taxon>
        <taxon>Agaricales</taxon>
        <taxon>Marasmiineae</taxon>
        <taxon>Marasmiaceae</taxon>
        <taxon>Marasmius</taxon>
    </lineage>
</organism>
<evidence type="ECO:0000313" key="3">
    <source>
        <dbReference type="Proteomes" id="UP001437256"/>
    </source>
</evidence>
<sequence length="483" mass="54820">MAPVTLAPYQQKAKILGGNNNNNFANGVQNIHKGRDFLQNNFTGQINVNNRGRDDSDDDDDNGDRPFPPRKFQKELKLFKQQYPKVSDNNVFEKADSPPHQLILSDLPDKAKSTQLSSYRELLDAHRQMKTNTNRLEEWRNQQSNATYHQTFNNTTQSGSKNYHNFASGVQNFYKGRDFNQNSGAGRIVVNYNIQGDVDEDDGDRPLSLERFQKELKIFKCLYPKLNDNELKKIHGQEHSERWRPLTISDLPGKTSFPSHKTDIVDVLERPDVSGLSPKCLRIQHVGIEDLDLVPNAQSPDVKVPKGNVGTADVIAKVPEQELGPDEERLKMPLKDAITWRKLSHSNLLFFLFLYYVDRFFSRICLYSCMGQAGVGESEPGESEERSEVKKPADVDLDRFTKSAINDPKYVRDFRGVIHGDFQKASFLIDSPVVARIAEPGLAQILSKATDETLLSCSDQCTRVLYYKMHDGGDTKRLENPPT</sequence>
<gene>
    <name evidence="2" type="ORF">AAF712_015771</name>
</gene>
<dbReference type="EMBL" id="JBBXMP010000488">
    <property type="protein sequence ID" value="KAL0057584.1"/>
    <property type="molecule type" value="Genomic_DNA"/>
</dbReference>
<comment type="caution">
    <text evidence="2">The sequence shown here is derived from an EMBL/GenBank/DDBJ whole genome shotgun (WGS) entry which is preliminary data.</text>
</comment>